<protein>
    <submittedName>
        <fullName evidence="3">Uncharacterized protein</fullName>
    </submittedName>
</protein>
<proteinExistence type="predicted"/>
<accession>A0A0N5A7A3</accession>
<keyword evidence="1" id="KW-1133">Transmembrane helix</keyword>
<reference evidence="3" key="1">
    <citation type="submission" date="2017-02" db="UniProtKB">
        <authorList>
            <consortium name="WormBaseParasite"/>
        </authorList>
    </citation>
    <scope>IDENTIFICATION</scope>
</reference>
<feature type="transmembrane region" description="Helical" evidence="1">
    <location>
        <begin position="236"/>
        <end position="260"/>
    </location>
</feature>
<dbReference type="AlphaFoldDB" id="A0A0N5A7A3"/>
<feature type="transmembrane region" description="Helical" evidence="1">
    <location>
        <begin position="118"/>
        <end position="145"/>
    </location>
</feature>
<keyword evidence="2" id="KW-1185">Reference proteome</keyword>
<name>A0A0N5A7A3_PARTI</name>
<keyword evidence="1" id="KW-0472">Membrane</keyword>
<dbReference type="WBParaSite" id="PTRK_0001788900.1">
    <property type="protein sequence ID" value="PTRK_0001788900.1"/>
    <property type="gene ID" value="PTRK_0001788900"/>
</dbReference>
<organism evidence="2 3">
    <name type="scientific">Parastrongyloides trichosuri</name>
    <name type="common">Possum-specific nematode worm</name>
    <dbReference type="NCBI Taxonomy" id="131310"/>
    <lineage>
        <taxon>Eukaryota</taxon>
        <taxon>Metazoa</taxon>
        <taxon>Ecdysozoa</taxon>
        <taxon>Nematoda</taxon>
        <taxon>Chromadorea</taxon>
        <taxon>Rhabditida</taxon>
        <taxon>Tylenchina</taxon>
        <taxon>Panagrolaimomorpha</taxon>
        <taxon>Strongyloidoidea</taxon>
        <taxon>Strongyloididae</taxon>
        <taxon>Parastrongyloides</taxon>
    </lineage>
</organism>
<sequence length="333" mass="38559">MLPLPSFLLTILNDHVDGGLVTDSRYLRIIFSKISILFIILVSISTTGIIYILSSEYGKSRAICLINDLLPPETDYHKLAMPIALFCRSIEFSLVISYLQMIITIIGMIALIKSKRILFILCFNFTIALILFGILFLGLIVIISVKKLVLKATFSLFLILYQDDEEFCSLIEPFLYCHQHSFGPLEEGKILFDSNLIQPKNGDIIESKCGKRSVEINENENDCIEYLAKFTLKYTWIAQLSFIYLLFLIIILIQFIRIFWYHGKGNNNISIWRHLIRKKDNDINENIIKENIEEIKEINDNNINESFVSEEYEMITIYLNDKAFSDNDSVDYL</sequence>
<evidence type="ECO:0000313" key="3">
    <source>
        <dbReference type="WBParaSite" id="PTRK_0001788900.1"/>
    </source>
</evidence>
<feature type="transmembrane region" description="Helical" evidence="1">
    <location>
        <begin position="34"/>
        <end position="53"/>
    </location>
</feature>
<dbReference type="Proteomes" id="UP000038045">
    <property type="component" value="Unplaced"/>
</dbReference>
<keyword evidence="1" id="KW-0812">Transmembrane</keyword>
<evidence type="ECO:0000256" key="1">
    <source>
        <dbReference type="SAM" id="Phobius"/>
    </source>
</evidence>
<feature type="transmembrane region" description="Helical" evidence="1">
    <location>
        <begin position="92"/>
        <end position="111"/>
    </location>
</feature>
<evidence type="ECO:0000313" key="2">
    <source>
        <dbReference type="Proteomes" id="UP000038045"/>
    </source>
</evidence>